<dbReference type="SMART" id="SM00869">
    <property type="entry name" value="Autotransporter"/>
    <property type="match status" value="1"/>
</dbReference>
<dbReference type="InterPro" id="IPR012332">
    <property type="entry name" value="Autotransporter_pectin_lyase_C"/>
</dbReference>
<proteinExistence type="predicted"/>
<protein>
    <submittedName>
        <fullName evidence="2">Autotransporter passenger strand-loop-strand repeat-containing protein</fullName>
    </submittedName>
</protein>
<dbReference type="Gene3D" id="2.160.20.20">
    <property type="match status" value="1"/>
</dbReference>
<accession>A0A1T4V9M9</accession>
<name>A0A1T4V9M9_9GAMM</name>
<reference evidence="3" key="1">
    <citation type="submission" date="2017-02" db="EMBL/GenBank/DDBJ databases">
        <authorList>
            <person name="Varghese N."/>
            <person name="Submissions S."/>
        </authorList>
    </citation>
    <scope>NUCLEOTIDE SEQUENCE [LARGE SCALE GENOMIC DNA]</scope>
    <source>
        <strain evidence="3">DSM 3072</strain>
    </source>
</reference>
<evidence type="ECO:0000313" key="2">
    <source>
        <dbReference type="EMBL" id="SKA61596.1"/>
    </source>
</evidence>
<organism evidence="2 3">
    <name type="scientific">Succinivibrio dextrinosolvens DSM 3072</name>
    <dbReference type="NCBI Taxonomy" id="1123324"/>
    <lineage>
        <taxon>Bacteria</taxon>
        <taxon>Pseudomonadati</taxon>
        <taxon>Pseudomonadota</taxon>
        <taxon>Gammaproteobacteria</taxon>
        <taxon>Aeromonadales</taxon>
        <taxon>Succinivibrionaceae</taxon>
        <taxon>Succinivibrio</taxon>
    </lineage>
</organism>
<evidence type="ECO:0000313" key="3">
    <source>
        <dbReference type="Proteomes" id="UP000242432"/>
    </source>
</evidence>
<keyword evidence="3" id="KW-1185">Reference proteome</keyword>
<dbReference type="Proteomes" id="UP000242432">
    <property type="component" value="Unassembled WGS sequence"/>
</dbReference>
<dbReference type="AlphaFoldDB" id="A0A1T4V9M9"/>
<sequence>MKTEDRQTQLNKINCIYNSECVSETSAYDNLSCACDINNSGYSIYSNSRHIPSFYDPKSVNLSSGYGLDTVLLVSSGVSPDKWHLLSNVISRGGVILQNGGYLASTMMVACALQTIPETAVAQENVLIIDEGHQSISANVTLGRDYQYQRMVVNHCTSCPVSSGGYTATSTSIKQGGTQDISGGIAISSTIFNGGKAYVFTGGTTSNTTVLRGGNIYIENGGTATRTTVYSGGTQLVKNGGLANYVRLEGGSLKFTSGGHYSGDLLGHGEVGIYDDTFTNLISGYIQIGAGTMFNSIIVSSGALRFYNGINISQASNISGGLTVNKGGALYTDGNINIDNGGTLVLSGGLLVAKNISSTTNGSVSLSGGTLSATEDISIGHSLTGAYGNVIAGGNLSLTGATEASQPINLSAGQDITTTGEISATNVRARGNISAGNQGIIAKNLYAGSSVEARSIKVDNGSIYIGDQATLLGNSAPSEGVFTTNNVSGFIGKLTGKEAKLTGSIISAGSISTSNGATINASKLSVSDLISGGLSINQNGHVTVGNNISGGTFSINSGTLTVGSTDASAAQDAMKATGASAVLNLAKPIEITGGTGIKIGANADAPDDGGLSIGTKAALNINLEDLSALNTPAVKTNSLKLSTGSILSLNGISKSQTINVFETANISGSFSKVSTDNIAFSGSLNTDGSVDLEWRSASEYLPGLSPSLVRLLNNSVANAQIGTGKYQINSESGGIRFLSRILSTSYGGADPAEAARTIESVARAPAAAAVPSMTISTVNASTNAVAQRLGSTSTGNGQLYAALNYTVSDNDYKAIPDKELGYAIWAMPLFQRYSAKGLDCGGQELKQHSTITGLALGIDKTFENAIRTGISFNIGLGESKSKGDLNRTSNDMDFWGITLYGGWMADELNLTTDLSYAHTLNDIKQDMPASMMMEKLTGKISSWSLSYGANAAYTFHQREFDITPHAGFRFTHVNVNNYTIKSGSYSVLEGQKGHQNIWSFPLGTTLSKKYQSKSSWYYKPFFDAHLTYNAGDLSYQNNIRFTGTDGYGSVSSKTVDRVYYGFGTGIELGKDRLKLNFNYNFDKSTHTYQHTVIGYLNYKF</sequence>
<dbReference type="SUPFAM" id="SSF103515">
    <property type="entry name" value="Autotransporter"/>
    <property type="match status" value="1"/>
</dbReference>
<dbReference type="PROSITE" id="PS51208">
    <property type="entry name" value="AUTOTRANSPORTER"/>
    <property type="match status" value="1"/>
</dbReference>
<dbReference type="InterPro" id="IPR030930">
    <property type="entry name" value="AIDA"/>
</dbReference>
<gene>
    <name evidence="2" type="ORF">SAMN02745213_01107</name>
</gene>
<dbReference type="InterPro" id="IPR036709">
    <property type="entry name" value="Autotransporte_beta_dom_sf"/>
</dbReference>
<dbReference type="Pfam" id="PF03797">
    <property type="entry name" value="Autotransporter"/>
    <property type="match status" value="1"/>
</dbReference>
<dbReference type="InterPro" id="IPR005546">
    <property type="entry name" value="Autotransporte_beta"/>
</dbReference>
<dbReference type="EMBL" id="FUXX01000015">
    <property type="protein sequence ID" value="SKA61596.1"/>
    <property type="molecule type" value="Genomic_DNA"/>
</dbReference>
<dbReference type="NCBIfam" id="TIGR04415">
    <property type="entry name" value="O_hepto_targRPT"/>
    <property type="match status" value="2"/>
</dbReference>
<feature type="domain" description="Autotransporter" evidence="1">
    <location>
        <begin position="817"/>
        <end position="1100"/>
    </location>
</feature>
<evidence type="ECO:0000259" key="1">
    <source>
        <dbReference type="PROSITE" id="PS51208"/>
    </source>
</evidence>
<dbReference type="Gene3D" id="2.40.128.130">
    <property type="entry name" value="Autotransporter beta-domain"/>
    <property type="match status" value="1"/>
</dbReference>
<dbReference type="RefSeq" id="WP_078928608.1">
    <property type="nucleotide sequence ID" value="NZ_FUXX01000015.1"/>
</dbReference>